<sequence length="1156" mass="129024">MDQSGSVFTSRRADSTDLESLTGVLESNVQLLATTNASSIIRHTLRFYGSIYLAIFLLFCYVRQKFPKLFNVRSWVEYGGLQCELAQTQTYGFFSWAWKVFQVDDDQLLLNCGMDALCFLRCLRLGTKLSLIGCANAIWLIPTFYTANGLENLANDKFVLMSAANLKPSSPRFAAVVAAAYITVISSLYLLSQEYNWYIKYRHKLLSLRIPRNFAVYVAGIPESLRSNYALTDFFQRSQWKSSVLEATVAMNIPKLEGKVAKREIVVQKLEHAMAEERLKGKVKKHRTFEIKNATSNVKSVSQTVESVQAFQKQLDGLNKSISLEIGKVRNSNHRLRSNLAKQKFDSNILRGRALTPSSEELLQDHDIESRLERSDSSFSTTQETAHHQYLSELSMKSILESNPVMIDEIPEEDTHASEADTGMHIAEIAEPLCSFEELEECKSPGNGSQCESPHRAMSSTGSLSEIDEDEDIVLEGSKELDQNVDESGNLEVREEVAQPETLLPHPILQLFGMSELTDIDGSSRRLNVSSISGDIEAADPEDICEEVNITAPIQEDQDDQENPQISILLSGIAQPKEDETLLPTEKFEFHARNHIISEYHHNSSIRTSMESFKSNSASSIRSGKSDRSKRAGASVRQLQTSICQSIVNNVNVETVAGGVKKARDLGISGSKVVRDLGVKGTKTARDGTLKAAKMSKKVAEYGLKKAHHEISQNAAAVAPILRIGGEGAPRPAGFVTFKDHYTTQAALQMLQHPSSTSMLVEEAPAPYEIFWRNVGLPDKARRTGGLLSLVATVTLCLFWSFPVAFISSLTEVTSLKSKLPRLSEMIEKSPALEMILALMAPLLLLGVNELILPVILKWFAQWEGHISSPRLEASLFRKLAAFQIIQTFFISTISGSLTSELANMIDNPERIVQFLANSLPAQSSYFIQLVLASTFLFHGLELLRVVPLGYALVRRFVGPNLTAKERQRKWNFIYSLEDPPPFWHAETFSQIVLFYVVFFVYSTISPITSVFLLGCFIILESGYRYLFIHDFPTSPDSGGRIWAGFVAMIFTGILIGQLTLIGLLLLNEAFYSVPALVPLVIITVLFIIFVHPARMHVAQYLPAITCIELDKETSADHGMINDFHFLRDQYLQPALKQPLVFPEESSFTSRSQKDQ</sequence>
<evidence type="ECO:0000313" key="12">
    <source>
        <dbReference type="EMBL" id="KAG7353277.1"/>
    </source>
</evidence>
<evidence type="ECO:0000256" key="4">
    <source>
        <dbReference type="ARBA" id="ARBA00022692"/>
    </source>
</evidence>
<dbReference type="InterPro" id="IPR027815">
    <property type="entry name" value="CSC1/OSCA1-like_cyt"/>
</dbReference>
<evidence type="ECO:0000256" key="3">
    <source>
        <dbReference type="ARBA" id="ARBA00022448"/>
    </source>
</evidence>
<feature type="transmembrane region" description="Helical" evidence="8">
    <location>
        <begin position="993"/>
        <end position="1020"/>
    </location>
</feature>
<dbReference type="OrthoDB" id="1689567at2759"/>
<accession>A0A9K3PMW6</accession>
<evidence type="ECO:0000256" key="5">
    <source>
        <dbReference type="ARBA" id="ARBA00022989"/>
    </source>
</evidence>
<dbReference type="Pfam" id="PF14703">
    <property type="entry name" value="PHM7_cyt"/>
    <property type="match status" value="2"/>
</dbReference>
<feature type="transmembrane region" description="Helical" evidence="8">
    <location>
        <begin position="787"/>
        <end position="810"/>
    </location>
</feature>
<feature type="transmembrane region" description="Helical" evidence="8">
    <location>
        <begin position="1074"/>
        <end position="1094"/>
    </location>
</feature>
<evidence type="ECO:0000256" key="8">
    <source>
        <dbReference type="SAM" id="Phobius"/>
    </source>
</evidence>
<dbReference type="AlphaFoldDB" id="A0A9K3PMW6"/>
<evidence type="ECO:0000256" key="6">
    <source>
        <dbReference type="ARBA" id="ARBA00023136"/>
    </source>
</evidence>
<evidence type="ECO:0000259" key="11">
    <source>
        <dbReference type="Pfam" id="PF14703"/>
    </source>
</evidence>
<feature type="transmembrane region" description="Helical" evidence="8">
    <location>
        <begin position="1040"/>
        <end position="1067"/>
    </location>
</feature>
<keyword evidence="3" id="KW-0813">Transport</keyword>
<gene>
    <name evidence="12" type="ORF">IV203_009326</name>
</gene>
<dbReference type="Pfam" id="PF02714">
    <property type="entry name" value="RSN1_7TM"/>
    <property type="match status" value="1"/>
</dbReference>
<comment type="similarity">
    <text evidence="2">Belongs to the CSC1 (TC 1.A.17) family.</text>
</comment>
<reference evidence="12" key="1">
    <citation type="journal article" date="2021" name="Sci. Rep.">
        <title>Diploid genomic architecture of Nitzschia inconspicua, an elite biomass production diatom.</title>
        <authorList>
            <person name="Oliver A."/>
            <person name="Podell S."/>
            <person name="Pinowska A."/>
            <person name="Traller J.C."/>
            <person name="Smith S.R."/>
            <person name="McClure R."/>
            <person name="Beliaev A."/>
            <person name="Bohutskyi P."/>
            <person name="Hill E.A."/>
            <person name="Rabines A."/>
            <person name="Zheng H."/>
            <person name="Allen L.Z."/>
            <person name="Kuo A."/>
            <person name="Grigoriev I.V."/>
            <person name="Allen A.E."/>
            <person name="Hazlebeck D."/>
            <person name="Allen E.E."/>
        </authorList>
    </citation>
    <scope>NUCLEOTIDE SEQUENCE</scope>
    <source>
        <strain evidence="12">Hildebrandi</strain>
    </source>
</reference>
<feature type="transmembrane region" description="Helical" evidence="8">
    <location>
        <begin position="129"/>
        <end position="147"/>
    </location>
</feature>
<feature type="transmembrane region" description="Helical" evidence="8">
    <location>
        <begin position="835"/>
        <end position="860"/>
    </location>
</feature>
<proteinExistence type="inferred from homology"/>
<dbReference type="PANTHER" id="PTHR13018:SF5">
    <property type="entry name" value="RE44586P"/>
    <property type="match status" value="1"/>
</dbReference>
<feature type="domain" description="CSC1/OSCA1-like N-terminal transmembrane" evidence="10">
    <location>
        <begin position="43"/>
        <end position="194"/>
    </location>
</feature>
<dbReference type="InterPro" id="IPR045122">
    <property type="entry name" value="Csc1-like"/>
</dbReference>
<keyword evidence="4 8" id="KW-0812">Transmembrane</keyword>
<evidence type="ECO:0000259" key="10">
    <source>
        <dbReference type="Pfam" id="PF13967"/>
    </source>
</evidence>
<keyword evidence="6 8" id="KW-0472">Membrane</keyword>
<feature type="region of interest" description="Disordered" evidence="7">
    <location>
        <begin position="615"/>
        <end position="634"/>
    </location>
</feature>
<protein>
    <submittedName>
        <fullName evidence="12">Uncharacterized protein</fullName>
    </submittedName>
</protein>
<feature type="transmembrane region" description="Helical" evidence="8">
    <location>
        <begin position="45"/>
        <end position="62"/>
    </location>
</feature>
<comment type="caution">
    <text evidence="12">The sequence shown here is derived from an EMBL/GenBank/DDBJ whole genome shotgun (WGS) entry which is preliminary data.</text>
</comment>
<dbReference type="Proteomes" id="UP000693970">
    <property type="component" value="Unassembled WGS sequence"/>
</dbReference>
<dbReference type="PANTHER" id="PTHR13018">
    <property type="entry name" value="PROBABLE MEMBRANE PROTEIN DUF221-RELATED"/>
    <property type="match status" value="1"/>
</dbReference>
<evidence type="ECO:0000259" key="9">
    <source>
        <dbReference type="Pfam" id="PF02714"/>
    </source>
</evidence>
<dbReference type="GO" id="GO:0005227">
    <property type="term" value="F:calcium-activated cation channel activity"/>
    <property type="evidence" value="ECO:0007669"/>
    <property type="project" value="InterPro"/>
</dbReference>
<feature type="compositionally biased region" description="Polar residues" evidence="7">
    <location>
        <begin position="446"/>
        <end position="464"/>
    </location>
</feature>
<dbReference type="EMBL" id="JAGRRH010000017">
    <property type="protein sequence ID" value="KAG7353277.1"/>
    <property type="molecule type" value="Genomic_DNA"/>
</dbReference>
<dbReference type="InterPro" id="IPR032880">
    <property type="entry name" value="CSC1/OSCA1-like_N"/>
</dbReference>
<evidence type="ECO:0000256" key="2">
    <source>
        <dbReference type="ARBA" id="ARBA00007779"/>
    </source>
</evidence>
<feature type="domain" description="CSC1/OSCA1-like cytosolic" evidence="11">
    <location>
        <begin position="708"/>
        <end position="774"/>
    </location>
</feature>
<dbReference type="InterPro" id="IPR003864">
    <property type="entry name" value="CSC1/OSCA1-like_7TM"/>
</dbReference>
<evidence type="ECO:0000256" key="7">
    <source>
        <dbReference type="SAM" id="MobiDB-lite"/>
    </source>
</evidence>
<comment type="subcellular location">
    <subcellularLocation>
        <location evidence="1">Membrane</location>
        <topology evidence="1">Multi-pass membrane protein</topology>
    </subcellularLocation>
</comment>
<dbReference type="GO" id="GO:0005886">
    <property type="term" value="C:plasma membrane"/>
    <property type="evidence" value="ECO:0007669"/>
    <property type="project" value="TreeGrafter"/>
</dbReference>
<reference evidence="12" key="2">
    <citation type="submission" date="2021-04" db="EMBL/GenBank/DDBJ databases">
        <authorList>
            <person name="Podell S."/>
        </authorList>
    </citation>
    <scope>NUCLEOTIDE SEQUENCE</scope>
    <source>
        <strain evidence="12">Hildebrandi</strain>
    </source>
</reference>
<evidence type="ECO:0000313" key="13">
    <source>
        <dbReference type="Proteomes" id="UP000693970"/>
    </source>
</evidence>
<feature type="region of interest" description="Disordered" evidence="7">
    <location>
        <begin position="445"/>
        <end position="466"/>
    </location>
</feature>
<dbReference type="Pfam" id="PF13967">
    <property type="entry name" value="RSN1_TM"/>
    <property type="match status" value="1"/>
</dbReference>
<name>A0A9K3PMW6_9STRA</name>
<keyword evidence="5 8" id="KW-1133">Transmembrane helix</keyword>
<feature type="transmembrane region" description="Helical" evidence="8">
    <location>
        <begin position="173"/>
        <end position="192"/>
    </location>
</feature>
<keyword evidence="13" id="KW-1185">Reference proteome</keyword>
<feature type="domain" description="CSC1/OSCA1-like 7TM region" evidence="9">
    <location>
        <begin position="788"/>
        <end position="1065"/>
    </location>
</feature>
<feature type="domain" description="CSC1/OSCA1-like cytosolic" evidence="11">
    <location>
        <begin position="214"/>
        <end position="332"/>
    </location>
</feature>
<evidence type="ECO:0000256" key="1">
    <source>
        <dbReference type="ARBA" id="ARBA00004141"/>
    </source>
</evidence>
<organism evidence="12 13">
    <name type="scientific">Nitzschia inconspicua</name>
    <dbReference type="NCBI Taxonomy" id="303405"/>
    <lineage>
        <taxon>Eukaryota</taxon>
        <taxon>Sar</taxon>
        <taxon>Stramenopiles</taxon>
        <taxon>Ochrophyta</taxon>
        <taxon>Bacillariophyta</taxon>
        <taxon>Bacillariophyceae</taxon>
        <taxon>Bacillariophycidae</taxon>
        <taxon>Bacillariales</taxon>
        <taxon>Bacillariaceae</taxon>
        <taxon>Nitzschia</taxon>
    </lineage>
</organism>